<dbReference type="EMBL" id="CP003537">
    <property type="protein sequence ID" value="AGH95188.1"/>
    <property type="molecule type" value="Genomic_DNA"/>
</dbReference>
<gene>
    <name evidence="3" type="ORF">A11Q_972</name>
</gene>
<evidence type="ECO:0000256" key="1">
    <source>
        <dbReference type="SAM" id="Phobius"/>
    </source>
</evidence>
<sequence length="310" mass="35563">MLLLLVLIISFVGLSLIRVSFFEIIKPVAEKTHLLCINKLPQKASFLPELKALVCAEDFSTLAHSQIYITTGLIHLFVVSGAHLILIETLFDKLFSRVPQSAQPASLYIKLALLALYSLACGLNPPITRSLISIFLTVYLLNKHIHWPWHFKVFAVGLLTLIFNHQWITSLSLQLSWLAAFTVRLGSSYFTTASPFFRQSLFFIILFPTIVFFQVPSLSTIFLNIILSPALEFLLFPLGLLVLIFNFLYPLFDFLILIFRKILEASEVDYRHQFYELPSYLVLCNWLLICSLHVLFHVLNIRTKRKSIND</sequence>
<name>M4V7K1_9BACT</name>
<proteinExistence type="predicted"/>
<keyword evidence="1" id="KW-0472">Membrane</keyword>
<dbReference type="NCBIfam" id="TIGR00360">
    <property type="entry name" value="ComEC_N-term"/>
    <property type="match status" value="1"/>
</dbReference>
<dbReference type="Pfam" id="PF03772">
    <property type="entry name" value="Competence"/>
    <property type="match status" value="1"/>
</dbReference>
<reference evidence="3 4" key="1">
    <citation type="journal article" date="2013" name="ISME J.">
        <title>By their genes ye shall know them: genomic signatures of predatory bacteria.</title>
        <authorList>
            <person name="Pasternak Z."/>
            <person name="Pietrokovski S."/>
            <person name="Rotem O."/>
            <person name="Gophna U."/>
            <person name="Lurie-Weinberger M.N."/>
            <person name="Jurkevitch E."/>
        </authorList>
    </citation>
    <scope>NUCLEOTIDE SEQUENCE [LARGE SCALE GENOMIC DNA]</scope>
    <source>
        <strain evidence="3 4">JSS</strain>
    </source>
</reference>
<evidence type="ECO:0000313" key="3">
    <source>
        <dbReference type="EMBL" id="AGH95188.1"/>
    </source>
</evidence>
<feature type="transmembrane region" description="Helical" evidence="1">
    <location>
        <begin position="203"/>
        <end position="227"/>
    </location>
</feature>
<evidence type="ECO:0000259" key="2">
    <source>
        <dbReference type="Pfam" id="PF03772"/>
    </source>
</evidence>
<dbReference type="HOGENOM" id="CLU_914196_0_0_7"/>
<feature type="transmembrane region" description="Helical" evidence="1">
    <location>
        <begin position="107"/>
        <end position="127"/>
    </location>
</feature>
<feature type="domain" description="ComEC/Rec2-related protein" evidence="2">
    <location>
        <begin position="65"/>
        <end position="263"/>
    </location>
</feature>
<keyword evidence="4" id="KW-1185">Reference proteome</keyword>
<dbReference type="PATRIC" id="fig|1184267.3.peg.987"/>
<feature type="transmembrane region" description="Helical" evidence="1">
    <location>
        <begin position="67"/>
        <end position="86"/>
    </location>
</feature>
<dbReference type="STRING" id="1184267.A11Q_972"/>
<keyword evidence="1" id="KW-1133">Transmembrane helix</keyword>
<organism evidence="3 4">
    <name type="scientific">Pseudobdellovibrio exovorus JSS</name>
    <dbReference type="NCBI Taxonomy" id="1184267"/>
    <lineage>
        <taxon>Bacteria</taxon>
        <taxon>Pseudomonadati</taxon>
        <taxon>Bdellovibrionota</taxon>
        <taxon>Bdellovibrionia</taxon>
        <taxon>Bdellovibrionales</taxon>
        <taxon>Pseudobdellovibrionaceae</taxon>
        <taxon>Pseudobdellovibrio</taxon>
    </lineage>
</organism>
<dbReference type="KEGG" id="bex:A11Q_972"/>
<dbReference type="Proteomes" id="UP000012040">
    <property type="component" value="Chromosome"/>
</dbReference>
<protein>
    <submittedName>
        <fullName evidence="3">Putative competence protein</fullName>
    </submittedName>
</protein>
<feature type="transmembrane region" description="Helical" evidence="1">
    <location>
        <begin position="279"/>
        <end position="299"/>
    </location>
</feature>
<feature type="transmembrane region" description="Helical" evidence="1">
    <location>
        <begin position="147"/>
        <end position="163"/>
    </location>
</feature>
<dbReference type="AlphaFoldDB" id="M4V7K1"/>
<evidence type="ECO:0000313" key="4">
    <source>
        <dbReference type="Proteomes" id="UP000012040"/>
    </source>
</evidence>
<accession>M4V7K1</accession>
<dbReference type="InterPro" id="IPR004477">
    <property type="entry name" value="ComEC_N"/>
</dbReference>
<keyword evidence="1" id="KW-0812">Transmembrane</keyword>
<feature type="transmembrane region" description="Helical" evidence="1">
    <location>
        <begin position="234"/>
        <end position="259"/>
    </location>
</feature>
<dbReference type="eggNOG" id="COG0658">
    <property type="taxonomic scope" value="Bacteria"/>
</dbReference>